<evidence type="ECO:0000313" key="5">
    <source>
        <dbReference type="EMBL" id="NDV00693.1"/>
    </source>
</evidence>
<dbReference type="GO" id="GO:0046872">
    <property type="term" value="F:metal ion binding"/>
    <property type="evidence" value="ECO:0007669"/>
    <property type="project" value="UniProtKB-KW"/>
</dbReference>
<organism evidence="5 6">
    <name type="scientific">Pseudoroseicyclus tamaricis</name>
    <dbReference type="NCBI Taxonomy" id="2705421"/>
    <lineage>
        <taxon>Bacteria</taxon>
        <taxon>Pseudomonadati</taxon>
        <taxon>Pseudomonadota</taxon>
        <taxon>Alphaproteobacteria</taxon>
        <taxon>Rhodobacterales</taxon>
        <taxon>Paracoccaceae</taxon>
        <taxon>Pseudoroseicyclus</taxon>
    </lineage>
</organism>
<reference evidence="5 6" key="1">
    <citation type="submission" date="2020-02" db="EMBL/GenBank/DDBJ databases">
        <title>Pseudoroseicyclus tamarix, sp. nov., isolated from offshore sediment of a Tamarix chinensis forest.</title>
        <authorList>
            <person name="Gai Y."/>
        </authorList>
    </citation>
    <scope>NUCLEOTIDE SEQUENCE [LARGE SCALE GENOMIC DNA]</scope>
    <source>
        <strain evidence="5 6">CLL3-39</strain>
    </source>
</reference>
<keyword evidence="4" id="KW-0479">Metal-binding</keyword>
<dbReference type="PANTHER" id="PTHR23407:SF1">
    <property type="entry name" value="5-FORMYLTETRAHYDROFOLATE CYCLO-LIGASE"/>
    <property type="match status" value="1"/>
</dbReference>
<keyword evidence="3 4" id="KW-0067">ATP-binding</keyword>
<protein>
    <recommendedName>
        <fullName evidence="4">5-formyltetrahydrofolate cyclo-ligase</fullName>
        <ecNumber evidence="4">6.3.3.2</ecNumber>
    </recommendedName>
</protein>
<accession>A0A6B2JHG7</accession>
<dbReference type="Gene3D" id="3.40.50.10420">
    <property type="entry name" value="NagB/RpiA/CoA transferase-like"/>
    <property type="match status" value="1"/>
</dbReference>
<sequence>MTIAADKDAARVAAYDRRAEAQAAAGPGQGARLAELLARHRGVPLAGYLPIRTEIDPLPAMAEAAAHGPVAVPIIEAPATPLRFARWEPGMALVEGPFRTRRPEVMDWVVPRILIVPLLAFTRDGFRLGYGGGFYDRTLAALRAEAPVLAIGFAFAGQEVAEVPLEETDEPLDLIVTEREVIDTAPGGYSAERLRRT</sequence>
<dbReference type="EC" id="6.3.3.2" evidence="4"/>
<name>A0A6B2JHG7_9RHOB</name>
<dbReference type="InterPro" id="IPR024185">
    <property type="entry name" value="FTHF_cligase-like_sf"/>
</dbReference>
<dbReference type="GO" id="GO:0035999">
    <property type="term" value="P:tetrahydrofolate interconversion"/>
    <property type="evidence" value="ECO:0007669"/>
    <property type="project" value="TreeGrafter"/>
</dbReference>
<dbReference type="EMBL" id="JAAGAB010000002">
    <property type="protein sequence ID" value="NDV00693.1"/>
    <property type="molecule type" value="Genomic_DNA"/>
</dbReference>
<gene>
    <name evidence="5" type="ORF">GZA08_06890</name>
</gene>
<dbReference type="Pfam" id="PF01812">
    <property type="entry name" value="5-FTHF_cyc-lig"/>
    <property type="match status" value="1"/>
</dbReference>
<dbReference type="SUPFAM" id="SSF100950">
    <property type="entry name" value="NagB/RpiA/CoA transferase-like"/>
    <property type="match status" value="1"/>
</dbReference>
<proteinExistence type="inferred from homology"/>
<evidence type="ECO:0000313" key="6">
    <source>
        <dbReference type="Proteomes" id="UP000474757"/>
    </source>
</evidence>
<comment type="catalytic activity">
    <reaction evidence="4">
        <text>(6S)-5-formyl-5,6,7,8-tetrahydrofolate + ATP = (6R)-5,10-methenyltetrahydrofolate + ADP + phosphate</text>
        <dbReference type="Rhea" id="RHEA:10488"/>
        <dbReference type="ChEBI" id="CHEBI:30616"/>
        <dbReference type="ChEBI" id="CHEBI:43474"/>
        <dbReference type="ChEBI" id="CHEBI:57455"/>
        <dbReference type="ChEBI" id="CHEBI:57457"/>
        <dbReference type="ChEBI" id="CHEBI:456216"/>
        <dbReference type="EC" id="6.3.3.2"/>
    </reaction>
</comment>
<comment type="caution">
    <text evidence="5">The sequence shown here is derived from an EMBL/GenBank/DDBJ whole genome shotgun (WGS) entry which is preliminary data.</text>
</comment>
<keyword evidence="2 4" id="KW-0547">Nucleotide-binding</keyword>
<dbReference type="Proteomes" id="UP000474757">
    <property type="component" value="Unassembled WGS sequence"/>
</dbReference>
<dbReference type="AlphaFoldDB" id="A0A6B2JHG7"/>
<dbReference type="GO" id="GO:0030272">
    <property type="term" value="F:5-formyltetrahydrofolate cyclo-ligase activity"/>
    <property type="evidence" value="ECO:0007669"/>
    <property type="project" value="UniProtKB-EC"/>
</dbReference>
<evidence type="ECO:0000256" key="3">
    <source>
        <dbReference type="ARBA" id="ARBA00022840"/>
    </source>
</evidence>
<dbReference type="InterPro" id="IPR002698">
    <property type="entry name" value="FTHF_cligase"/>
</dbReference>
<comment type="cofactor">
    <cofactor evidence="4">
        <name>Mg(2+)</name>
        <dbReference type="ChEBI" id="CHEBI:18420"/>
    </cofactor>
</comment>
<evidence type="ECO:0000256" key="4">
    <source>
        <dbReference type="RuleBase" id="RU361279"/>
    </source>
</evidence>
<evidence type="ECO:0000256" key="2">
    <source>
        <dbReference type="ARBA" id="ARBA00022741"/>
    </source>
</evidence>
<dbReference type="RefSeq" id="WP_163891424.1">
    <property type="nucleotide sequence ID" value="NZ_JAAFYS010000002.1"/>
</dbReference>
<keyword evidence="4" id="KW-0460">Magnesium</keyword>
<dbReference type="GO" id="GO:0005524">
    <property type="term" value="F:ATP binding"/>
    <property type="evidence" value="ECO:0007669"/>
    <property type="project" value="UniProtKB-KW"/>
</dbReference>
<dbReference type="PANTHER" id="PTHR23407">
    <property type="entry name" value="ATPASE INHIBITOR/5-FORMYLTETRAHYDROFOLATE CYCLO-LIGASE"/>
    <property type="match status" value="1"/>
</dbReference>
<dbReference type="InterPro" id="IPR037171">
    <property type="entry name" value="NagB/RpiA_transferase-like"/>
</dbReference>
<dbReference type="NCBIfam" id="TIGR02727">
    <property type="entry name" value="MTHFS_bact"/>
    <property type="match status" value="1"/>
</dbReference>
<evidence type="ECO:0000256" key="1">
    <source>
        <dbReference type="ARBA" id="ARBA00010638"/>
    </source>
</evidence>
<keyword evidence="5" id="KW-0436">Ligase</keyword>
<keyword evidence="6" id="KW-1185">Reference proteome</keyword>
<dbReference type="GO" id="GO:0009396">
    <property type="term" value="P:folic acid-containing compound biosynthetic process"/>
    <property type="evidence" value="ECO:0007669"/>
    <property type="project" value="TreeGrafter"/>
</dbReference>
<comment type="similarity">
    <text evidence="1 4">Belongs to the 5-formyltetrahydrofolate cyclo-ligase family.</text>
</comment>